<dbReference type="Proteomes" id="UP000483362">
    <property type="component" value="Unassembled WGS sequence"/>
</dbReference>
<dbReference type="PIRSF" id="PIRSF005900">
    <property type="entry name" value="Dps"/>
    <property type="match status" value="1"/>
</dbReference>
<dbReference type="SUPFAM" id="SSF47240">
    <property type="entry name" value="Ferritin-like"/>
    <property type="match status" value="1"/>
</dbReference>
<dbReference type="InterPro" id="IPR002177">
    <property type="entry name" value="DPS_DNA-bd"/>
</dbReference>
<dbReference type="InterPro" id="IPR023188">
    <property type="entry name" value="DPS_DNA-bd_CS"/>
</dbReference>
<dbReference type="GO" id="GO:0016722">
    <property type="term" value="F:oxidoreductase activity, acting on metal ions"/>
    <property type="evidence" value="ECO:0007669"/>
    <property type="project" value="InterPro"/>
</dbReference>
<evidence type="ECO:0000259" key="3">
    <source>
        <dbReference type="Pfam" id="PF00210"/>
    </source>
</evidence>
<evidence type="ECO:0000313" key="4">
    <source>
        <dbReference type="EMBL" id="MSS18806.1"/>
    </source>
</evidence>
<dbReference type="PANTHER" id="PTHR42932:SF1">
    <property type="entry name" value="GENERAL STRESS PROTEIN 20U"/>
    <property type="match status" value="1"/>
</dbReference>
<dbReference type="GO" id="GO:0008199">
    <property type="term" value="F:ferric iron binding"/>
    <property type="evidence" value="ECO:0007669"/>
    <property type="project" value="InterPro"/>
</dbReference>
<reference evidence="4 5" key="1">
    <citation type="submission" date="2019-08" db="EMBL/GenBank/DDBJ databases">
        <title>In-depth cultivation of the pig gut microbiome towards novel bacterial diversity and tailored functional studies.</title>
        <authorList>
            <person name="Wylensek D."/>
            <person name="Hitch T.C.A."/>
            <person name="Clavel T."/>
        </authorList>
    </citation>
    <scope>NUCLEOTIDE SEQUENCE [LARGE SCALE GENOMIC DNA]</scope>
    <source>
        <strain evidence="4 5">Oil-RF-744-WCA-WT-10</strain>
    </source>
</reference>
<organism evidence="4 5">
    <name type="scientific">Sodaliphilus pleomorphus</name>
    <dbReference type="NCBI Taxonomy" id="2606626"/>
    <lineage>
        <taxon>Bacteria</taxon>
        <taxon>Pseudomonadati</taxon>
        <taxon>Bacteroidota</taxon>
        <taxon>Bacteroidia</taxon>
        <taxon>Bacteroidales</taxon>
        <taxon>Muribaculaceae</taxon>
        <taxon>Sodaliphilus</taxon>
    </lineage>
</organism>
<sequence length="159" mass="17982">MKTLEITGMNANNVSKVVSGLSMLLANLQVHYTNLRNLHWNVKGKGFFVLHEKYEELYNDVAGKIDEVAERMLQLDATPEHRFSVYLKQAQVAEIDVVSCGKQGLSYVIDVLKVLIAQEREILSSASQVGDEVTVSMMSDYLKEQEKLAWMLTAWSTQQ</sequence>
<accession>A0A6L5XH12</accession>
<dbReference type="PRINTS" id="PR01346">
    <property type="entry name" value="HELNAPAPROT"/>
</dbReference>
<dbReference type="InterPro" id="IPR009078">
    <property type="entry name" value="Ferritin-like_SF"/>
</dbReference>
<dbReference type="Gene3D" id="1.20.1260.10">
    <property type="match status" value="1"/>
</dbReference>
<dbReference type="EMBL" id="VULT01000051">
    <property type="protein sequence ID" value="MSS18806.1"/>
    <property type="molecule type" value="Genomic_DNA"/>
</dbReference>
<comment type="similarity">
    <text evidence="1 2">Belongs to the Dps family.</text>
</comment>
<proteinExistence type="inferred from homology"/>
<keyword evidence="5" id="KW-1185">Reference proteome</keyword>
<evidence type="ECO:0000256" key="1">
    <source>
        <dbReference type="ARBA" id="ARBA00009497"/>
    </source>
</evidence>
<protein>
    <submittedName>
        <fullName evidence="4">DNA starvation/stationary phase protection protein</fullName>
    </submittedName>
</protein>
<evidence type="ECO:0000313" key="5">
    <source>
        <dbReference type="Proteomes" id="UP000483362"/>
    </source>
</evidence>
<dbReference type="PROSITE" id="PS00818">
    <property type="entry name" value="DPS_1"/>
    <property type="match status" value="1"/>
</dbReference>
<dbReference type="Pfam" id="PF00210">
    <property type="entry name" value="Ferritin"/>
    <property type="match status" value="1"/>
</dbReference>
<gene>
    <name evidence="4" type="ORF">FYJ29_13745</name>
</gene>
<dbReference type="RefSeq" id="WP_154327405.1">
    <property type="nucleotide sequence ID" value="NZ_CP045696.1"/>
</dbReference>
<dbReference type="InterPro" id="IPR008331">
    <property type="entry name" value="Ferritin_DPS_dom"/>
</dbReference>
<dbReference type="CDD" id="cd01043">
    <property type="entry name" value="DPS"/>
    <property type="match status" value="1"/>
</dbReference>
<dbReference type="InterPro" id="IPR012347">
    <property type="entry name" value="Ferritin-like"/>
</dbReference>
<evidence type="ECO:0000256" key="2">
    <source>
        <dbReference type="RuleBase" id="RU003875"/>
    </source>
</evidence>
<dbReference type="PANTHER" id="PTHR42932">
    <property type="entry name" value="GENERAL STRESS PROTEIN 20U"/>
    <property type="match status" value="1"/>
</dbReference>
<comment type="caution">
    <text evidence="4">The sequence shown here is derived from an EMBL/GenBank/DDBJ whole genome shotgun (WGS) entry which is preliminary data.</text>
</comment>
<dbReference type="AlphaFoldDB" id="A0A6L5XH12"/>
<name>A0A6L5XH12_9BACT</name>
<dbReference type="PROSITE" id="PS00819">
    <property type="entry name" value="DPS_2"/>
    <property type="match status" value="1"/>
</dbReference>
<feature type="domain" description="Ferritin/DPS" evidence="3">
    <location>
        <begin position="21"/>
        <end position="155"/>
    </location>
</feature>